<evidence type="ECO:0000313" key="3">
    <source>
        <dbReference type="Proteomes" id="UP000824139"/>
    </source>
</evidence>
<dbReference type="EMBL" id="DVJO01000106">
    <property type="protein sequence ID" value="HIS82948.1"/>
    <property type="molecule type" value="Genomic_DNA"/>
</dbReference>
<name>A0A9D1FVY9_9BACT</name>
<comment type="caution">
    <text evidence="2">The sequence shown here is derived from an EMBL/GenBank/DDBJ whole genome shotgun (WGS) entry which is preliminary data.</text>
</comment>
<feature type="transmembrane region" description="Helical" evidence="1">
    <location>
        <begin position="74"/>
        <end position="97"/>
    </location>
</feature>
<gene>
    <name evidence="2" type="ORF">IAD41_05005</name>
</gene>
<dbReference type="AlphaFoldDB" id="A0A9D1FVY9"/>
<keyword evidence="1" id="KW-1133">Transmembrane helix</keyword>
<evidence type="ECO:0000313" key="2">
    <source>
        <dbReference type="EMBL" id="HIS82948.1"/>
    </source>
</evidence>
<reference evidence="2" key="1">
    <citation type="submission" date="2020-10" db="EMBL/GenBank/DDBJ databases">
        <authorList>
            <person name="Gilroy R."/>
        </authorList>
    </citation>
    <scope>NUCLEOTIDE SEQUENCE</scope>
    <source>
        <strain evidence="2">CHK152-2994</strain>
    </source>
</reference>
<reference evidence="2" key="2">
    <citation type="journal article" date="2021" name="PeerJ">
        <title>Extensive microbial diversity within the chicken gut microbiome revealed by metagenomics and culture.</title>
        <authorList>
            <person name="Gilroy R."/>
            <person name="Ravi A."/>
            <person name="Getino M."/>
            <person name="Pursley I."/>
            <person name="Horton D.L."/>
            <person name="Alikhan N.F."/>
            <person name="Baker D."/>
            <person name="Gharbi K."/>
            <person name="Hall N."/>
            <person name="Watson M."/>
            <person name="Adriaenssens E.M."/>
            <person name="Foster-Nyarko E."/>
            <person name="Jarju S."/>
            <person name="Secka A."/>
            <person name="Antonio M."/>
            <person name="Oren A."/>
            <person name="Chaudhuri R.R."/>
            <person name="La Ragione R."/>
            <person name="Hildebrand F."/>
            <person name="Pallen M.J."/>
        </authorList>
    </citation>
    <scope>NUCLEOTIDE SEQUENCE</scope>
    <source>
        <strain evidence="2">CHK152-2994</strain>
    </source>
</reference>
<organism evidence="2 3">
    <name type="scientific">Candidatus Scatenecus faecavium</name>
    <dbReference type="NCBI Taxonomy" id="2840915"/>
    <lineage>
        <taxon>Bacteria</taxon>
        <taxon>Candidatus Scatenecus</taxon>
    </lineage>
</organism>
<keyword evidence="1" id="KW-0472">Membrane</keyword>
<feature type="transmembrane region" description="Helical" evidence="1">
    <location>
        <begin position="36"/>
        <end position="58"/>
    </location>
</feature>
<evidence type="ECO:0000256" key="1">
    <source>
        <dbReference type="SAM" id="Phobius"/>
    </source>
</evidence>
<accession>A0A9D1FVY9</accession>
<keyword evidence="1" id="KW-0812">Transmembrane</keyword>
<dbReference type="Proteomes" id="UP000824139">
    <property type="component" value="Unassembled WGS sequence"/>
</dbReference>
<sequence length="240" mass="26701">MALISKISQGIDKGLSRSSFTRKACEQFQDPKNNAAWIAALGVGSIVLKDGFGCYLYVKQSLNNKKIPEDKRKFVAALDLANGGLMMLLQILMTYTISKKAFQEKIFEKLFGKMFNRQASKSIQAVMETKDHLKGKVKGNPEFHRALEGYRDASISALASLTTLIAATTIGKRVITPFIATPLADKTKEWMCRNDKPAQIHKDTKNTYDTKTPACEQEQQSKIGNLLDIKVHDNAVIKNS</sequence>
<proteinExistence type="predicted"/>
<protein>
    <submittedName>
        <fullName evidence="2">Uncharacterized protein</fullName>
    </submittedName>
</protein>